<evidence type="ECO:0000256" key="1">
    <source>
        <dbReference type="SAM" id="Coils"/>
    </source>
</evidence>
<comment type="caution">
    <text evidence="2">The sequence shown here is derived from an EMBL/GenBank/DDBJ whole genome shotgun (WGS) entry which is preliminary data.</text>
</comment>
<feature type="coiled-coil region" evidence="1">
    <location>
        <begin position="22"/>
        <end position="49"/>
    </location>
</feature>
<protein>
    <submittedName>
        <fullName evidence="2">YlqD family protein</fullName>
    </submittedName>
</protein>
<organism evidence="2 3">
    <name type="scientific">Halalkalibacter alkalisediminis</name>
    <dbReference type="NCBI Taxonomy" id="935616"/>
    <lineage>
        <taxon>Bacteria</taxon>
        <taxon>Bacillati</taxon>
        <taxon>Bacillota</taxon>
        <taxon>Bacilli</taxon>
        <taxon>Bacillales</taxon>
        <taxon>Bacillaceae</taxon>
        <taxon>Halalkalibacter</taxon>
    </lineage>
</organism>
<gene>
    <name evidence="2" type="ORF">ACFFH4_06155</name>
</gene>
<name>A0ABV6NCX7_9BACI</name>
<evidence type="ECO:0000313" key="3">
    <source>
        <dbReference type="Proteomes" id="UP001589833"/>
    </source>
</evidence>
<dbReference type="RefSeq" id="WP_273839904.1">
    <property type="nucleotide sequence ID" value="NZ_JAQQWT010000001.1"/>
</dbReference>
<proteinExistence type="predicted"/>
<evidence type="ECO:0000313" key="2">
    <source>
        <dbReference type="EMBL" id="MFC0558630.1"/>
    </source>
</evidence>
<dbReference type="EMBL" id="JBHLTR010000006">
    <property type="protein sequence ID" value="MFC0558630.1"/>
    <property type="molecule type" value="Genomic_DNA"/>
</dbReference>
<dbReference type="Gene3D" id="6.10.140.1110">
    <property type="match status" value="1"/>
</dbReference>
<keyword evidence="3" id="KW-1185">Reference proteome</keyword>
<sequence>MRLIRPVLVKHIVTDKKKIQIIQQFKEDIAQTKREIEQLSFQLHKALRKNKESDQSKIHARYNSNIRSREDKLKNISFQIEQLDKLEEGMEIQEGTVDSIIDVSIGDRWPGSNQVAEIIIKDGIIQEIRESRNEDDRLV</sequence>
<dbReference type="InterPro" id="IPR021297">
    <property type="entry name" value="YlqD"/>
</dbReference>
<keyword evidence="1" id="KW-0175">Coiled coil</keyword>
<accession>A0ABV6NCX7</accession>
<reference evidence="2 3" key="1">
    <citation type="submission" date="2024-09" db="EMBL/GenBank/DDBJ databases">
        <authorList>
            <person name="Sun Q."/>
            <person name="Mori K."/>
        </authorList>
    </citation>
    <scope>NUCLEOTIDE SEQUENCE [LARGE SCALE GENOMIC DNA]</scope>
    <source>
        <strain evidence="2 3">NCAIM B.02301</strain>
    </source>
</reference>
<dbReference type="Proteomes" id="UP001589833">
    <property type="component" value="Unassembled WGS sequence"/>
</dbReference>
<dbReference type="Pfam" id="PF11068">
    <property type="entry name" value="YlqD"/>
    <property type="match status" value="1"/>
</dbReference>